<organism evidence="2 3">
    <name type="scientific">Racocetra fulgida</name>
    <dbReference type="NCBI Taxonomy" id="60492"/>
    <lineage>
        <taxon>Eukaryota</taxon>
        <taxon>Fungi</taxon>
        <taxon>Fungi incertae sedis</taxon>
        <taxon>Mucoromycota</taxon>
        <taxon>Glomeromycotina</taxon>
        <taxon>Glomeromycetes</taxon>
        <taxon>Diversisporales</taxon>
        <taxon>Gigasporaceae</taxon>
        <taxon>Racocetra</taxon>
    </lineage>
</organism>
<evidence type="ECO:0000313" key="2">
    <source>
        <dbReference type="EMBL" id="CAG8484057.1"/>
    </source>
</evidence>
<keyword evidence="1" id="KW-0472">Membrane</keyword>
<comment type="caution">
    <text evidence="2">The sequence shown here is derived from an EMBL/GenBank/DDBJ whole genome shotgun (WGS) entry which is preliminary data.</text>
</comment>
<evidence type="ECO:0000313" key="3">
    <source>
        <dbReference type="Proteomes" id="UP000789396"/>
    </source>
</evidence>
<feature type="transmembrane region" description="Helical" evidence="1">
    <location>
        <begin position="27"/>
        <end position="44"/>
    </location>
</feature>
<protein>
    <submittedName>
        <fullName evidence="2">88_t:CDS:1</fullName>
    </submittedName>
</protein>
<dbReference type="EMBL" id="CAJVPZ010001088">
    <property type="protein sequence ID" value="CAG8484057.1"/>
    <property type="molecule type" value="Genomic_DNA"/>
</dbReference>
<sequence>MPLLAALQMVAANVHAPATVMFFVNRLLAKMAFAVTLVIVTNHLKDLFLHK</sequence>
<accession>A0A9N8WGZ1</accession>
<keyword evidence="1" id="KW-0812">Transmembrane</keyword>
<reference evidence="2" key="1">
    <citation type="submission" date="2021-06" db="EMBL/GenBank/DDBJ databases">
        <authorList>
            <person name="Kallberg Y."/>
            <person name="Tangrot J."/>
            <person name="Rosling A."/>
        </authorList>
    </citation>
    <scope>NUCLEOTIDE SEQUENCE</scope>
    <source>
        <strain evidence="2">IN212</strain>
    </source>
</reference>
<evidence type="ECO:0000256" key="1">
    <source>
        <dbReference type="SAM" id="Phobius"/>
    </source>
</evidence>
<proteinExistence type="predicted"/>
<dbReference type="AlphaFoldDB" id="A0A9N8WGZ1"/>
<keyword evidence="1" id="KW-1133">Transmembrane helix</keyword>
<name>A0A9N8WGZ1_9GLOM</name>
<dbReference type="Proteomes" id="UP000789396">
    <property type="component" value="Unassembled WGS sequence"/>
</dbReference>
<gene>
    <name evidence="2" type="ORF">RFULGI_LOCUS1672</name>
</gene>
<keyword evidence="3" id="KW-1185">Reference proteome</keyword>